<sequence>MAGNANNAGANTGNALKEGIAKIHGMGEALRGNINTFADSATGTDSTRSERVASRGQEEMDTGKYQGTGAGVTPRDTGAERAERAVQGEGSGIARVSEARGTGL</sequence>
<dbReference type="Proteomes" id="UP001186974">
    <property type="component" value="Unassembled WGS sequence"/>
</dbReference>
<accession>A0ACC3DRL0</accession>
<organism evidence="1 2">
    <name type="scientific">Coniosporium uncinatum</name>
    <dbReference type="NCBI Taxonomy" id="93489"/>
    <lineage>
        <taxon>Eukaryota</taxon>
        <taxon>Fungi</taxon>
        <taxon>Dikarya</taxon>
        <taxon>Ascomycota</taxon>
        <taxon>Pezizomycotina</taxon>
        <taxon>Dothideomycetes</taxon>
        <taxon>Dothideomycetes incertae sedis</taxon>
        <taxon>Coniosporium</taxon>
    </lineage>
</organism>
<gene>
    <name evidence="1" type="ORF">LTS18_005359</name>
</gene>
<proteinExistence type="predicted"/>
<keyword evidence="2" id="KW-1185">Reference proteome</keyword>
<reference evidence="1" key="1">
    <citation type="submission" date="2024-09" db="EMBL/GenBank/DDBJ databases">
        <title>Black Yeasts Isolated from many extreme environments.</title>
        <authorList>
            <person name="Coleine C."/>
            <person name="Stajich J.E."/>
            <person name="Selbmann L."/>
        </authorList>
    </citation>
    <scope>NUCLEOTIDE SEQUENCE</scope>
    <source>
        <strain evidence="1">CCFEE 5737</strain>
    </source>
</reference>
<comment type="caution">
    <text evidence="1">The sequence shown here is derived from an EMBL/GenBank/DDBJ whole genome shotgun (WGS) entry which is preliminary data.</text>
</comment>
<evidence type="ECO:0000313" key="1">
    <source>
        <dbReference type="EMBL" id="KAK3079247.1"/>
    </source>
</evidence>
<evidence type="ECO:0000313" key="2">
    <source>
        <dbReference type="Proteomes" id="UP001186974"/>
    </source>
</evidence>
<dbReference type="EMBL" id="JAWDJW010001271">
    <property type="protein sequence ID" value="KAK3079247.1"/>
    <property type="molecule type" value="Genomic_DNA"/>
</dbReference>
<protein>
    <submittedName>
        <fullName evidence="1">Uncharacterized protein</fullName>
    </submittedName>
</protein>
<name>A0ACC3DRL0_9PEZI</name>